<dbReference type="OrthoDB" id="9805029at2"/>
<evidence type="ECO:0000256" key="2">
    <source>
        <dbReference type="ARBA" id="ARBA00022475"/>
    </source>
</evidence>
<accession>A0A7U4J836</accession>
<name>A0A7U4J836_9SPHN</name>
<dbReference type="PROSITE" id="PS50893">
    <property type="entry name" value="ABC_TRANSPORTER_2"/>
    <property type="match status" value="2"/>
</dbReference>
<dbReference type="RefSeq" id="WP_044331870.1">
    <property type="nucleotide sequence ID" value="NZ_CP010836.1"/>
</dbReference>
<dbReference type="InterPro" id="IPR017871">
    <property type="entry name" value="ABC_transporter-like_CS"/>
</dbReference>
<evidence type="ECO:0000259" key="9">
    <source>
        <dbReference type="PROSITE" id="PS50893"/>
    </source>
</evidence>
<keyword evidence="2" id="KW-1003">Cell membrane</keyword>
<dbReference type="PANTHER" id="PTHR43790:SF3">
    <property type="entry name" value="D-ALLOSE IMPORT ATP-BINDING PROTEIN ALSA-RELATED"/>
    <property type="match status" value="1"/>
</dbReference>
<evidence type="ECO:0000256" key="3">
    <source>
        <dbReference type="ARBA" id="ARBA00022597"/>
    </source>
</evidence>
<evidence type="ECO:0000256" key="6">
    <source>
        <dbReference type="ARBA" id="ARBA00022840"/>
    </source>
</evidence>
<proteinExistence type="predicted"/>
<evidence type="ECO:0000313" key="10">
    <source>
        <dbReference type="EMBL" id="AJP71991.1"/>
    </source>
</evidence>
<sequence length="503" mass="52998">MIRIAARSIVKRYGAVHALRDVDLDIHGGAVNVLIGENGAGKSTLMRIIAGVETPDDGSLLLDGAPIRLRSVQDAAAHGIGIVHQELSLCPNLSVAENIFLDRGIAGGLALHPRAERARAAELLARLGAAIDPATPVGALRVGEQQIVEIARALSRDVSVLILDEPTSALSAAETERLFAVIGELRAAGVAIVYISHRLEEIVRIGDHVTVLRDGRRVAYAGRGEFSVDWIVGHMLGDQAMPRRRDAVVAGPEVLRVDDLSVPRASGGLAVDRVGFAAHAGEITALYGLLGAGRSELFEAICGAGESRGSIRVEGVELASLPLRARLARGVQYVPEDRKTEGLFHNFAVGQNLSVSVLDRLRRGLLSPARETESVMPMMQRMGVKAPSPHAPIGTLSGGNQQKVLIGRSLLPGPRVLLLDEPGRGVDVGARAEIFAAMRDLAAQGIAILFSTSDLIEALGAADRILVMAGGRITADLRAAEATEEALVRAANHTPSSRIAEAA</sequence>
<dbReference type="Gene3D" id="3.40.50.300">
    <property type="entry name" value="P-loop containing nucleotide triphosphate hydrolases"/>
    <property type="match status" value="2"/>
</dbReference>
<protein>
    <recommendedName>
        <fullName evidence="9">ABC transporter domain-containing protein</fullName>
    </recommendedName>
</protein>
<evidence type="ECO:0000256" key="5">
    <source>
        <dbReference type="ARBA" id="ARBA00022741"/>
    </source>
</evidence>
<dbReference type="SUPFAM" id="SSF52540">
    <property type="entry name" value="P-loop containing nucleoside triphosphate hydrolases"/>
    <property type="match status" value="2"/>
</dbReference>
<evidence type="ECO:0000256" key="8">
    <source>
        <dbReference type="ARBA" id="ARBA00023136"/>
    </source>
</evidence>
<feature type="domain" description="ABC transporter" evidence="9">
    <location>
        <begin position="4"/>
        <end position="239"/>
    </location>
</feature>
<evidence type="ECO:0000256" key="4">
    <source>
        <dbReference type="ARBA" id="ARBA00022737"/>
    </source>
</evidence>
<dbReference type="GO" id="GO:0016887">
    <property type="term" value="F:ATP hydrolysis activity"/>
    <property type="evidence" value="ECO:0007669"/>
    <property type="project" value="InterPro"/>
</dbReference>
<evidence type="ECO:0000256" key="7">
    <source>
        <dbReference type="ARBA" id="ARBA00022967"/>
    </source>
</evidence>
<dbReference type="AlphaFoldDB" id="A0A7U4J836"/>
<dbReference type="PANTHER" id="PTHR43790">
    <property type="entry name" value="CARBOHYDRATE TRANSPORT ATP-BINDING PROTEIN MG119-RELATED"/>
    <property type="match status" value="1"/>
</dbReference>
<keyword evidence="7" id="KW-1278">Translocase</keyword>
<dbReference type="CDD" id="cd03215">
    <property type="entry name" value="ABC_Carb_Monos_II"/>
    <property type="match status" value="1"/>
</dbReference>
<keyword evidence="11" id="KW-1185">Reference proteome</keyword>
<gene>
    <name evidence="10" type="ORF">TS85_09670</name>
</gene>
<dbReference type="InterPro" id="IPR027417">
    <property type="entry name" value="P-loop_NTPase"/>
</dbReference>
<dbReference type="InterPro" id="IPR003439">
    <property type="entry name" value="ABC_transporter-like_ATP-bd"/>
</dbReference>
<organism evidence="10 11">
    <name type="scientific">Sphingomonas hengshuiensis</name>
    <dbReference type="NCBI Taxonomy" id="1609977"/>
    <lineage>
        <taxon>Bacteria</taxon>
        <taxon>Pseudomonadati</taxon>
        <taxon>Pseudomonadota</taxon>
        <taxon>Alphaproteobacteria</taxon>
        <taxon>Sphingomonadales</taxon>
        <taxon>Sphingomonadaceae</taxon>
        <taxon>Sphingomonas</taxon>
    </lineage>
</organism>
<evidence type="ECO:0000256" key="1">
    <source>
        <dbReference type="ARBA" id="ARBA00022448"/>
    </source>
</evidence>
<keyword evidence="4" id="KW-0677">Repeat</keyword>
<feature type="domain" description="ABC transporter" evidence="9">
    <location>
        <begin position="255"/>
        <end position="495"/>
    </location>
</feature>
<keyword evidence="6" id="KW-0067">ATP-binding</keyword>
<dbReference type="GO" id="GO:0005524">
    <property type="term" value="F:ATP binding"/>
    <property type="evidence" value="ECO:0007669"/>
    <property type="project" value="UniProtKB-KW"/>
</dbReference>
<reference evidence="10 11" key="1">
    <citation type="journal article" date="2015" name="Int. J. Syst. Evol. Microbiol.">
        <title>Sphingomonas hengshuiensis sp. nov., isolated from lake wetland.</title>
        <authorList>
            <person name="Wei S."/>
            <person name="Wang T."/>
            <person name="Liu H."/>
            <person name="Zhang C."/>
            <person name="Guo J."/>
            <person name="Wang Q."/>
            <person name="Liang K."/>
            <person name="Zhang Z."/>
        </authorList>
    </citation>
    <scope>NUCLEOTIDE SEQUENCE [LARGE SCALE GENOMIC DNA]</scope>
    <source>
        <strain evidence="10 11">WHSC-8</strain>
    </source>
</reference>
<dbReference type="Proteomes" id="UP000032300">
    <property type="component" value="Chromosome"/>
</dbReference>
<evidence type="ECO:0000313" key="11">
    <source>
        <dbReference type="Proteomes" id="UP000032300"/>
    </source>
</evidence>
<dbReference type="InterPro" id="IPR050107">
    <property type="entry name" value="ABC_carbohydrate_import_ATPase"/>
</dbReference>
<keyword evidence="1" id="KW-0813">Transport</keyword>
<dbReference type="PROSITE" id="PS00211">
    <property type="entry name" value="ABC_TRANSPORTER_1"/>
    <property type="match status" value="1"/>
</dbReference>
<dbReference type="EMBL" id="CP010836">
    <property type="protein sequence ID" value="AJP71991.1"/>
    <property type="molecule type" value="Genomic_DNA"/>
</dbReference>
<keyword evidence="5" id="KW-0547">Nucleotide-binding</keyword>
<dbReference type="Pfam" id="PF00005">
    <property type="entry name" value="ABC_tran"/>
    <property type="match status" value="2"/>
</dbReference>
<keyword evidence="3" id="KW-0762">Sugar transport</keyword>
<dbReference type="SMART" id="SM00382">
    <property type="entry name" value="AAA"/>
    <property type="match status" value="2"/>
</dbReference>
<dbReference type="InterPro" id="IPR003593">
    <property type="entry name" value="AAA+_ATPase"/>
</dbReference>
<reference evidence="10 11" key="2">
    <citation type="submission" date="2015-02" db="EMBL/GenBank/DDBJ databases">
        <title>The complete genome of Sphingomonas hengshuiensis sp. WHSC-8 isolated from soil of Hengshui Lake.</title>
        <authorList>
            <person name="Wei S."/>
            <person name="Guo J."/>
            <person name="Su C."/>
            <person name="Wu R."/>
            <person name="Zhang Z."/>
            <person name="Liang K."/>
            <person name="Li H."/>
            <person name="Wang T."/>
            <person name="Liu H."/>
            <person name="Zhang C."/>
            <person name="Li Z."/>
            <person name="Wang Q."/>
            <person name="Meng J."/>
        </authorList>
    </citation>
    <scope>NUCLEOTIDE SEQUENCE [LARGE SCALE GENOMIC DNA]</scope>
    <source>
        <strain evidence="10 11">WHSC-8</strain>
    </source>
</reference>
<dbReference type="KEGG" id="sphi:TS85_09670"/>
<dbReference type="CDD" id="cd03216">
    <property type="entry name" value="ABC_Carb_Monos_I"/>
    <property type="match status" value="1"/>
</dbReference>
<keyword evidence="8" id="KW-0472">Membrane</keyword>